<comment type="caution">
    <text evidence="1">The sequence shown here is derived from an EMBL/GenBank/DDBJ whole genome shotgun (WGS) entry which is preliminary data.</text>
</comment>
<accession>A0A8S1W5J6</accession>
<dbReference type="Proteomes" id="UP000683925">
    <property type="component" value="Unassembled WGS sequence"/>
</dbReference>
<dbReference type="EMBL" id="CAJJDP010000084">
    <property type="protein sequence ID" value="CAD8185538.1"/>
    <property type="molecule type" value="Genomic_DNA"/>
</dbReference>
<keyword evidence="2" id="KW-1185">Reference proteome</keyword>
<proteinExistence type="predicted"/>
<reference evidence="1" key="1">
    <citation type="submission" date="2021-01" db="EMBL/GenBank/DDBJ databases">
        <authorList>
            <consortium name="Genoscope - CEA"/>
            <person name="William W."/>
        </authorList>
    </citation>
    <scope>NUCLEOTIDE SEQUENCE</scope>
</reference>
<organism evidence="1 2">
    <name type="scientific">Paramecium octaurelia</name>
    <dbReference type="NCBI Taxonomy" id="43137"/>
    <lineage>
        <taxon>Eukaryota</taxon>
        <taxon>Sar</taxon>
        <taxon>Alveolata</taxon>
        <taxon>Ciliophora</taxon>
        <taxon>Intramacronucleata</taxon>
        <taxon>Oligohymenophorea</taxon>
        <taxon>Peniculida</taxon>
        <taxon>Parameciidae</taxon>
        <taxon>Paramecium</taxon>
    </lineage>
</organism>
<name>A0A8S1W5J6_PAROT</name>
<gene>
    <name evidence="1" type="ORF">POCTA_138.1.T0850225</name>
</gene>
<evidence type="ECO:0000313" key="1">
    <source>
        <dbReference type="EMBL" id="CAD8185538.1"/>
    </source>
</evidence>
<protein>
    <submittedName>
        <fullName evidence="1">Uncharacterized protein</fullName>
    </submittedName>
</protein>
<dbReference type="AlphaFoldDB" id="A0A8S1W5J6"/>
<evidence type="ECO:0000313" key="2">
    <source>
        <dbReference type="Proteomes" id="UP000683925"/>
    </source>
</evidence>
<sequence length="42" mass="5073">MFLDVSNRACLSQQLYLIQLYVWQLNIFLFQNFQVDLKGKHP</sequence>